<dbReference type="Pfam" id="PF04263">
    <property type="entry name" value="TPK_catalytic"/>
    <property type="match status" value="1"/>
</dbReference>
<dbReference type="InterPro" id="IPR036371">
    <property type="entry name" value="TPK_B1-bd_sf"/>
</dbReference>
<feature type="domain" description="Thiamin pyrophosphokinase thiamin-binding" evidence="6">
    <location>
        <begin position="142"/>
        <end position="208"/>
    </location>
</feature>
<dbReference type="PANTHER" id="PTHR41299:SF1">
    <property type="entry name" value="THIAMINE PYROPHOSPHOKINASE"/>
    <property type="match status" value="1"/>
</dbReference>
<evidence type="ECO:0000313" key="7">
    <source>
        <dbReference type="EMBL" id="QAS51051.1"/>
    </source>
</evidence>
<accession>A0A410M8L6</accession>
<evidence type="ECO:0000256" key="4">
    <source>
        <dbReference type="ARBA" id="ARBA00022840"/>
    </source>
</evidence>
<dbReference type="GO" id="GO:0006772">
    <property type="term" value="P:thiamine metabolic process"/>
    <property type="evidence" value="ECO:0007669"/>
    <property type="project" value="UniProtKB-UniRule"/>
</dbReference>
<dbReference type="KEGG" id="hli:HLI_01965"/>
<dbReference type="Proteomes" id="UP000287756">
    <property type="component" value="Chromosome"/>
</dbReference>
<protein>
    <recommendedName>
        <fullName evidence="5">Thiamine diphosphokinase</fullName>
        <ecNumber evidence="5">2.7.6.2</ecNumber>
    </recommendedName>
</protein>
<keyword evidence="3 7" id="KW-0418">Kinase</keyword>
<dbReference type="InterPro" id="IPR007373">
    <property type="entry name" value="Thiamin_PyroPKinase_B1-bd"/>
</dbReference>
<dbReference type="GO" id="GO:0009229">
    <property type="term" value="P:thiamine diphosphate biosynthetic process"/>
    <property type="evidence" value="ECO:0007669"/>
    <property type="project" value="InterPro"/>
</dbReference>
<keyword evidence="4" id="KW-0067">ATP-binding</keyword>
<dbReference type="RefSeq" id="WP_128522814.1">
    <property type="nucleotide sequence ID" value="NZ_CANLVY010000004.1"/>
</dbReference>
<dbReference type="CDD" id="cd07995">
    <property type="entry name" value="TPK"/>
    <property type="match status" value="1"/>
</dbReference>
<evidence type="ECO:0000256" key="1">
    <source>
        <dbReference type="ARBA" id="ARBA00022679"/>
    </source>
</evidence>
<evidence type="ECO:0000313" key="8">
    <source>
        <dbReference type="Proteomes" id="UP000287756"/>
    </source>
</evidence>
<dbReference type="Gene3D" id="3.40.50.10240">
    <property type="entry name" value="Thiamin pyrophosphokinase, catalytic domain"/>
    <property type="match status" value="1"/>
</dbReference>
<evidence type="ECO:0000259" key="6">
    <source>
        <dbReference type="SMART" id="SM00983"/>
    </source>
</evidence>
<dbReference type="Pfam" id="PF04265">
    <property type="entry name" value="TPK_B1_binding"/>
    <property type="match status" value="1"/>
</dbReference>
<sequence length="219" mass="24350">MKRIVVVGGGPKSYIPDLRKFPFQDCLWIGADQGAEVLVENGLSPDLAIGDFDSVSDESFRRIQETSKQVKVFPDEKDETDLELAISEALQRSPEHILLFGVTGGRIDHSQANLQLLYPLLKKEVKGTIIDRQNQVELVGAGEHTMEADEHYPYVSFLPITLEVKDLTLGGFYYPLEKAYLPYGSTLCISNRLIADTGTFSFISGILLVVRSKDLTNRG</sequence>
<dbReference type="SMART" id="SM00983">
    <property type="entry name" value="TPK_B1_binding"/>
    <property type="match status" value="1"/>
</dbReference>
<dbReference type="EC" id="2.7.6.2" evidence="5"/>
<dbReference type="GO" id="GO:0005524">
    <property type="term" value="F:ATP binding"/>
    <property type="evidence" value="ECO:0007669"/>
    <property type="project" value="UniProtKB-KW"/>
</dbReference>
<keyword evidence="2" id="KW-0547">Nucleotide-binding</keyword>
<dbReference type="PANTHER" id="PTHR41299">
    <property type="entry name" value="THIAMINE PYROPHOSPHOKINASE"/>
    <property type="match status" value="1"/>
</dbReference>
<evidence type="ECO:0000256" key="5">
    <source>
        <dbReference type="NCBIfam" id="TIGR01378"/>
    </source>
</evidence>
<dbReference type="NCBIfam" id="TIGR01378">
    <property type="entry name" value="thi_PPkinase"/>
    <property type="match status" value="1"/>
</dbReference>
<dbReference type="InterPro" id="IPR053149">
    <property type="entry name" value="TPK"/>
</dbReference>
<dbReference type="InterPro" id="IPR036759">
    <property type="entry name" value="TPK_catalytic_sf"/>
</dbReference>
<dbReference type="InterPro" id="IPR006282">
    <property type="entry name" value="Thi_PPkinase"/>
</dbReference>
<keyword evidence="1" id="KW-0808">Transferase</keyword>
<proteinExistence type="predicted"/>
<dbReference type="InterPro" id="IPR007371">
    <property type="entry name" value="TPK_catalytic"/>
</dbReference>
<evidence type="ECO:0000256" key="2">
    <source>
        <dbReference type="ARBA" id="ARBA00022741"/>
    </source>
</evidence>
<dbReference type="SUPFAM" id="SSF63999">
    <property type="entry name" value="Thiamin pyrophosphokinase, catalytic domain"/>
    <property type="match status" value="1"/>
</dbReference>
<evidence type="ECO:0000256" key="3">
    <source>
        <dbReference type="ARBA" id="ARBA00022777"/>
    </source>
</evidence>
<dbReference type="GO" id="GO:0004788">
    <property type="term" value="F:thiamine diphosphokinase activity"/>
    <property type="evidence" value="ECO:0007669"/>
    <property type="project" value="UniProtKB-UniRule"/>
</dbReference>
<dbReference type="AlphaFoldDB" id="A0A410M8L6"/>
<dbReference type="OrthoDB" id="9804377at2"/>
<dbReference type="GO" id="GO:0030975">
    <property type="term" value="F:thiamine binding"/>
    <property type="evidence" value="ECO:0007669"/>
    <property type="project" value="InterPro"/>
</dbReference>
<dbReference type="EMBL" id="CP026118">
    <property type="protein sequence ID" value="QAS51051.1"/>
    <property type="molecule type" value="Genomic_DNA"/>
</dbReference>
<reference evidence="7 8" key="1">
    <citation type="submission" date="2018-01" db="EMBL/GenBank/DDBJ databases">
        <title>The whole genome sequencing and assembly of Halobacillus litoralis ERB031 strain.</title>
        <authorList>
            <person name="Lee S.-J."/>
            <person name="Park M.-K."/>
            <person name="Kim J.-Y."/>
            <person name="Lee Y.-J."/>
            <person name="Yi H."/>
            <person name="Bahn Y.-S."/>
            <person name="Kim J.F."/>
            <person name="Lee D.-W."/>
        </authorList>
    </citation>
    <scope>NUCLEOTIDE SEQUENCE [LARGE SCALE GENOMIC DNA]</scope>
    <source>
        <strain evidence="7 8">ERB 031</strain>
    </source>
</reference>
<dbReference type="GO" id="GO:0016301">
    <property type="term" value="F:kinase activity"/>
    <property type="evidence" value="ECO:0007669"/>
    <property type="project" value="UniProtKB-KW"/>
</dbReference>
<dbReference type="SUPFAM" id="SSF63862">
    <property type="entry name" value="Thiamin pyrophosphokinase, substrate-binding domain"/>
    <property type="match status" value="1"/>
</dbReference>
<organism evidence="7 8">
    <name type="scientific">Halobacillus litoralis</name>
    <dbReference type="NCBI Taxonomy" id="45668"/>
    <lineage>
        <taxon>Bacteria</taxon>
        <taxon>Bacillati</taxon>
        <taxon>Bacillota</taxon>
        <taxon>Bacilli</taxon>
        <taxon>Bacillales</taxon>
        <taxon>Bacillaceae</taxon>
        <taxon>Halobacillus</taxon>
    </lineage>
</organism>
<gene>
    <name evidence="7" type="ORF">HLI_01965</name>
</gene>
<name>A0A410M8L6_9BACI</name>